<dbReference type="AlphaFoldDB" id="A0AAJ0B4Q9"/>
<comment type="caution">
    <text evidence="3">The sequence shown here is derived from an EMBL/GenBank/DDBJ whole genome shotgun (WGS) entry which is preliminary data.</text>
</comment>
<evidence type="ECO:0000256" key="1">
    <source>
        <dbReference type="SAM" id="MobiDB-lite"/>
    </source>
</evidence>
<dbReference type="Gene3D" id="3.40.50.1820">
    <property type="entry name" value="alpha/beta hydrolase"/>
    <property type="match status" value="2"/>
</dbReference>
<dbReference type="SUPFAM" id="SSF53474">
    <property type="entry name" value="alpha/beta-Hydrolases"/>
    <property type="match status" value="1"/>
</dbReference>
<keyword evidence="4" id="KW-1185">Reference proteome</keyword>
<evidence type="ECO:0000313" key="3">
    <source>
        <dbReference type="EMBL" id="KAK1750333.1"/>
    </source>
</evidence>
<evidence type="ECO:0000313" key="4">
    <source>
        <dbReference type="Proteomes" id="UP001239445"/>
    </source>
</evidence>
<dbReference type="InterPro" id="IPR000073">
    <property type="entry name" value="AB_hydrolase_1"/>
</dbReference>
<evidence type="ECO:0000259" key="2">
    <source>
        <dbReference type="Pfam" id="PF12697"/>
    </source>
</evidence>
<dbReference type="Proteomes" id="UP001239445">
    <property type="component" value="Unassembled WGS sequence"/>
</dbReference>
<name>A0AAJ0B4Q9_9PEZI</name>
<gene>
    <name evidence="3" type="ORF">QBC47DRAFT_438649</name>
</gene>
<dbReference type="GO" id="GO:0016042">
    <property type="term" value="P:lipid catabolic process"/>
    <property type="evidence" value="ECO:0007669"/>
    <property type="project" value="InterPro"/>
</dbReference>
<accession>A0AAJ0B4Q9</accession>
<dbReference type="InterPro" id="IPR005152">
    <property type="entry name" value="Lipase_secreted"/>
</dbReference>
<dbReference type="PANTHER" id="PTHR34853">
    <property type="match status" value="1"/>
</dbReference>
<dbReference type="InterPro" id="IPR029058">
    <property type="entry name" value="AB_hydrolase_fold"/>
</dbReference>
<keyword evidence="3" id="KW-0378">Hydrolase</keyword>
<dbReference type="EMBL" id="MU839847">
    <property type="protein sequence ID" value="KAK1750333.1"/>
    <property type="molecule type" value="Genomic_DNA"/>
</dbReference>
<protein>
    <submittedName>
        <fullName evidence="3">Alpha/Beta hydrolase protein</fullName>
    </submittedName>
</protein>
<dbReference type="GO" id="GO:0004806">
    <property type="term" value="F:triacylglycerol lipase activity"/>
    <property type="evidence" value="ECO:0007669"/>
    <property type="project" value="InterPro"/>
</dbReference>
<sequence>MMGIESDPSGVRFDAHRDQRQDTTARRRDLLVAIRDRAGFTPVLIRNINKLPLLSGRDIVNLELAKVYTSDFNSSFALNPSHIKGSELDVDLAQSIDNVINFDRSQLAFGGPDEDEFYTLPPLINSTAFGPGEPLKVQEYTDSTAYAIPSSLALSRFLYTTKNFNGTIVPASGYILWPYVAANLGTKAPVVVWAHGTSGFFRPQAPSAHRALGYGYSAPFSLAQAGYAVVAPDYAGLGIDKSWDGTKILHQYHASPAGARDVLYGMRAARTLFPNELDSRFVVMGHSQGGGVAWAVAEALAGHDENSEFGDLVSGYRGAIAASPTTDVFSGPPSFMLPTVGLNLDSIFPDFNLSYWLTDIGVKRTQLAREVKGSIGVIGQLLQTRNDTYRTDYNSSWYASAFSRLGDAGRKNIKGPLLVVQGTDDHVVPYNVTSKTVDDTWKKYPDCDLEFLVISGAGHVPSLDASKHVWLDWIRDRMHDQPLKKPGATTTVLKSLVPIGRYLSTINAIPLWAGLPQFSFQVVPLNI</sequence>
<reference evidence="3" key="1">
    <citation type="submission" date="2023-06" db="EMBL/GenBank/DDBJ databases">
        <title>Genome-scale phylogeny and comparative genomics of the fungal order Sordariales.</title>
        <authorList>
            <consortium name="Lawrence Berkeley National Laboratory"/>
            <person name="Hensen N."/>
            <person name="Bonometti L."/>
            <person name="Westerberg I."/>
            <person name="Brannstrom I.O."/>
            <person name="Guillou S."/>
            <person name="Cros-Aarteil S."/>
            <person name="Calhoun S."/>
            <person name="Haridas S."/>
            <person name="Kuo A."/>
            <person name="Mondo S."/>
            <person name="Pangilinan J."/>
            <person name="Riley R."/>
            <person name="Labutti K."/>
            <person name="Andreopoulos B."/>
            <person name="Lipzen A."/>
            <person name="Chen C."/>
            <person name="Yanf M."/>
            <person name="Daum C."/>
            <person name="Ng V."/>
            <person name="Clum A."/>
            <person name="Steindorff A."/>
            <person name="Ohm R."/>
            <person name="Martin F."/>
            <person name="Silar P."/>
            <person name="Natvig D."/>
            <person name="Lalanne C."/>
            <person name="Gautier V."/>
            <person name="Ament-Velasquez S.L."/>
            <person name="Kruys A."/>
            <person name="Hutchinson M.I."/>
            <person name="Powell A.J."/>
            <person name="Barry K."/>
            <person name="Miller A.N."/>
            <person name="Grigoriev I.V."/>
            <person name="Debuchy R."/>
            <person name="Gladieux P."/>
            <person name="Thoren M.H."/>
            <person name="Johannesson H."/>
        </authorList>
    </citation>
    <scope>NUCLEOTIDE SEQUENCE</scope>
    <source>
        <strain evidence="3">PSN4</strain>
    </source>
</reference>
<feature type="region of interest" description="Disordered" evidence="1">
    <location>
        <begin position="1"/>
        <end position="20"/>
    </location>
</feature>
<dbReference type="PANTHER" id="PTHR34853:SF1">
    <property type="entry name" value="LIPASE 5"/>
    <property type="match status" value="1"/>
</dbReference>
<dbReference type="Pfam" id="PF12697">
    <property type="entry name" value="Abhydrolase_6"/>
    <property type="match status" value="1"/>
</dbReference>
<proteinExistence type="predicted"/>
<organism evidence="3 4">
    <name type="scientific">Echria macrotheca</name>
    <dbReference type="NCBI Taxonomy" id="438768"/>
    <lineage>
        <taxon>Eukaryota</taxon>
        <taxon>Fungi</taxon>
        <taxon>Dikarya</taxon>
        <taxon>Ascomycota</taxon>
        <taxon>Pezizomycotina</taxon>
        <taxon>Sordariomycetes</taxon>
        <taxon>Sordariomycetidae</taxon>
        <taxon>Sordariales</taxon>
        <taxon>Schizotheciaceae</taxon>
        <taxon>Echria</taxon>
    </lineage>
</organism>
<feature type="domain" description="AB hydrolase-1" evidence="2">
    <location>
        <begin position="191"/>
        <end position="464"/>
    </location>
</feature>